<protein>
    <submittedName>
        <fullName evidence="2">FBA_2 domain-containing protein</fullName>
    </submittedName>
</protein>
<dbReference type="WBParaSite" id="Csp11.Scaffold628.g7154.t2">
    <property type="protein sequence ID" value="Csp11.Scaffold628.g7154.t2"/>
    <property type="gene ID" value="Csp11.Scaffold628.g7154"/>
</dbReference>
<sequence>MEALIVIHFLLELFQFERNIDLERQTNNVTTEYVSRMPAIVNIDKMVPKRINRFETNAQGFVINDRTHRFVAVAARHHEAGDEAEMAMGYEFTDRNGVTSPRQIIRLGFFEAIHQFFENHLRGSSVYIAEFIVGSTWQNLFPQGTKIIIGHLKCPERSHNALEALTPFIESVKKITVRVHSPNDPVFENEIIGKVEKLVIDYSGRGVDSWTDLLRNLPVPHVHMAEKINLLDLIPLINMWISDKKKIGTKFTMQATTVPQFIFSIVTWLKAQKKVIDGRSSGQFPFVLTLPIDDQSELIINGSETPAEFRTLAGSGWPTPQMLVIEVMPKGTADEIDA</sequence>
<accession>A0A1I7TLN8</accession>
<evidence type="ECO:0000313" key="2">
    <source>
        <dbReference type="WBParaSite" id="Csp11.Scaffold628.g7154.t2"/>
    </source>
</evidence>
<dbReference type="PANTHER" id="PTHR31379:SF1">
    <property type="entry name" value="F-BOX C PROTEIN-RELATED"/>
    <property type="match status" value="1"/>
</dbReference>
<dbReference type="AlphaFoldDB" id="A0A1I7TLN8"/>
<dbReference type="PANTHER" id="PTHR31379">
    <property type="entry name" value="F-BOX C PROTEIN-RELATED-RELATED"/>
    <property type="match status" value="1"/>
</dbReference>
<proteinExistence type="predicted"/>
<organism evidence="1 2">
    <name type="scientific">Caenorhabditis tropicalis</name>
    <dbReference type="NCBI Taxonomy" id="1561998"/>
    <lineage>
        <taxon>Eukaryota</taxon>
        <taxon>Metazoa</taxon>
        <taxon>Ecdysozoa</taxon>
        <taxon>Nematoda</taxon>
        <taxon>Chromadorea</taxon>
        <taxon>Rhabditida</taxon>
        <taxon>Rhabditina</taxon>
        <taxon>Rhabditomorpha</taxon>
        <taxon>Rhabditoidea</taxon>
        <taxon>Rhabditidae</taxon>
        <taxon>Peloderinae</taxon>
        <taxon>Caenorhabditis</taxon>
    </lineage>
</organism>
<dbReference type="InterPro" id="IPR021942">
    <property type="entry name" value="DUF3557"/>
</dbReference>
<keyword evidence="1" id="KW-1185">Reference proteome</keyword>
<reference evidence="2" key="1">
    <citation type="submission" date="2016-11" db="UniProtKB">
        <authorList>
            <consortium name="WormBaseParasite"/>
        </authorList>
    </citation>
    <scope>IDENTIFICATION</scope>
</reference>
<name>A0A1I7TLN8_9PELO</name>
<dbReference type="Proteomes" id="UP000095282">
    <property type="component" value="Unplaced"/>
</dbReference>
<dbReference type="Pfam" id="PF12078">
    <property type="entry name" value="DUF3557"/>
    <property type="match status" value="1"/>
</dbReference>
<evidence type="ECO:0000313" key="1">
    <source>
        <dbReference type="Proteomes" id="UP000095282"/>
    </source>
</evidence>